<dbReference type="InterPro" id="IPR013078">
    <property type="entry name" value="His_Pase_superF_clade-1"/>
</dbReference>
<dbReference type="AlphaFoldDB" id="A0A1X7DT21"/>
<name>A0A1X7DT21_9PROT</name>
<evidence type="ECO:0000313" key="1">
    <source>
        <dbReference type="EMBL" id="SMF20947.1"/>
    </source>
</evidence>
<sequence length="232" mass="25372">MKGQGTVRRRVHLVRHGEVAYFDRSGQPHNPRDVPLTPAGLKQVEALAHHLAAVTIDRAVCSGLPRTRETAGILIAGRGLPLEEDEGFREIRGGRLRDLPADAIEERLAHAYAACGEEEGRFLGGDVFAVFARRVSAAFHRLVAAPDWRSLLLVAHDGVNRAILCDALGCGPAALATLEQDYACLNIIDLEPDGSGGWRPLVRTVNMTAYDPVKERLHATSMEQVVHSRRRV</sequence>
<protein>
    <submittedName>
        <fullName evidence="1">Probable phosphoglycerate mutase</fullName>
    </submittedName>
</protein>
<dbReference type="SMART" id="SM00855">
    <property type="entry name" value="PGAM"/>
    <property type="match status" value="1"/>
</dbReference>
<dbReference type="RefSeq" id="WP_085082726.1">
    <property type="nucleotide sequence ID" value="NZ_FXAK01000001.1"/>
</dbReference>
<dbReference type="STRING" id="286727.SAMN02982917_0941"/>
<evidence type="ECO:0000313" key="2">
    <source>
        <dbReference type="Proteomes" id="UP000192936"/>
    </source>
</evidence>
<dbReference type="InterPro" id="IPR029033">
    <property type="entry name" value="His_PPase_superfam"/>
</dbReference>
<dbReference type="PANTHER" id="PTHR48100:SF10">
    <property type="entry name" value="2-CARBOXY-D-ARABINITOL-1-PHOSPHATASE-RELATED"/>
    <property type="match status" value="1"/>
</dbReference>
<dbReference type="PANTHER" id="PTHR48100">
    <property type="entry name" value="BROAD-SPECIFICITY PHOSPHATASE YOR283W-RELATED"/>
    <property type="match status" value="1"/>
</dbReference>
<proteinExistence type="predicted"/>
<dbReference type="Proteomes" id="UP000192936">
    <property type="component" value="Unassembled WGS sequence"/>
</dbReference>
<dbReference type="InterPro" id="IPR050275">
    <property type="entry name" value="PGM_Phosphatase"/>
</dbReference>
<dbReference type="Pfam" id="PF00300">
    <property type="entry name" value="His_Phos_1"/>
    <property type="match status" value="1"/>
</dbReference>
<dbReference type="CDD" id="cd07067">
    <property type="entry name" value="HP_PGM_like"/>
    <property type="match status" value="1"/>
</dbReference>
<organism evidence="1 2">
    <name type="scientific">Azospirillum oryzae</name>
    <dbReference type="NCBI Taxonomy" id="286727"/>
    <lineage>
        <taxon>Bacteria</taxon>
        <taxon>Pseudomonadati</taxon>
        <taxon>Pseudomonadota</taxon>
        <taxon>Alphaproteobacteria</taxon>
        <taxon>Rhodospirillales</taxon>
        <taxon>Azospirillaceae</taxon>
        <taxon>Azospirillum</taxon>
    </lineage>
</organism>
<dbReference type="OrthoDB" id="9781415at2"/>
<gene>
    <name evidence="1" type="ORF">SAMN02982917_0941</name>
</gene>
<dbReference type="GO" id="GO:0016791">
    <property type="term" value="F:phosphatase activity"/>
    <property type="evidence" value="ECO:0007669"/>
    <property type="project" value="TreeGrafter"/>
</dbReference>
<dbReference type="EMBL" id="FXAK01000001">
    <property type="protein sequence ID" value="SMF20947.1"/>
    <property type="molecule type" value="Genomic_DNA"/>
</dbReference>
<reference evidence="1 2" key="1">
    <citation type="submission" date="2017-04" db="EMBL/GenBank/DDBJ databases">
        <authorList>
            <person name="Afonso C.L."/>
            <person name="Miller P.J."/>
            <person name="Scott M.A."/>
            <person name="Spackman E."/>
            <person name="Goraichik I."/>
            <person name="Dimitrov K.M."/>
            <person name="Suarez D.L."/>
            <person name="Swayne D.E."/>
        </authorList>
    </citation>
    <scope>NUCLEOTIDE SEQUENCE [LARGE SCALE GENOMIC DNA]</scope>
    <source>
        <strain evidence="1 2">A2P</strain>
    </source>
</reference>
<dbReference type="Gene3D" id="3.40.50.1240">
    <property type="entry name" value="Phosphoglycerate mutase-like"/>
    <property type="match status" value="1"/>
</dbReference>
<dbReference type="SUPFAM" id="SSF53254">
    <property type="entry name" value="Phosphoglycerate mutase-like"/>
    <property type="match status" value="1"/>
</dbReference>
<accession>A0A1X7DT21</accession>